<feature type="compositionally biased region" description="Polar residues" evidence="1">
    <location>
        <begin position="946"/>
        <end position="967"/>
    </location>
</feature>
<feature type="domain" description="Vwde helical" evidence="3">
    <location>
        <begin position="121"/>
        <end position="198"/>
    </location>
</feature>
<name>A0AA89C802_PINIB</name>
<dbReference type="Pfam" id="PF26129">
    <property type="entry name" value="Vwde"/>
    <property type="match status" value="1"/>
</dbReference>
<keyword evidence="5" id="KW-1185">Reference proteome</keyword>
<comment type="caution">
    <text evidence="4">The sequence shown here is derived from an EMBL/GenBank/DDBJ whole genome shotgun (WGS) entry which is preliminary data.</text>
</comment>
<accession>A0AA89C802</accession>
<evidence type="ECO:0000313" key="5">
    <source>
        <dbReference type="Proteomes" id="UP001186944"/>
    </source>
</evidence>
<dbReference type="Gene3D" id="2.10.25.10">
    <property type="entry name" value="Laminin"/>
    <property type="match status" value="1"/>
</dbReference>
<evidence type="ECO:0000256" key="1">
    <source>
        <dbReference type="SAM" id="MobiDB-lite"/>
    </source>
</evidence>
<keyword evidence="2" id="KW-0812">Transmembrane</keyword>
<feature type="region of interest" description="Disordered" evidence="1">
    <location>
        <begin position="935"/>
        <end position="974"/>
    </location>
</feature>
<dbReference type="Pfam" id="PF23106">
    <property type="entry name" value="EGF_Teneurin"/>
    <property type="match status" value="1"/>
</dbReference>
<proteinExistence type="predicted"/>
<dbReference type="Proteomes" id="UP001186944">
    <property type="component" value="Unassembled WGS sequence"/>
</dbReference>
<dbReference type="AlphaFoldDB" id="A0AA89C802"/>
<dbReference type="EMBL" id="VSWD01000007">
    <property type="protein sequence ID" value="KAK3098745.1"/>
    <property type="molecule type" value="Genomic_DNA"/>
</dbReference>
<evidence type="ECO:0000259" key="3">
    <source>
        <dbReference type="Pfam" id="PF26129"/>
    </source>
</evidence>
<dbReference type="InterPro" id="IPR058727">
    <property type="entry name" value="Helical_Vwde"/>
</dbReference>
<feature type="transmembrane region" description="Helical" evidence="2">
    <location>
        <begin position="902"/>
        <end position="924"/>
    </location>
</feature>
<keyword evidence="2" id="KW-0472">Membrane</keyword>
<reference evidence="4" key="1">
    <citation type="submission" date="2019-08" db="EMBL/GenBank/DDBJ databases">
        <title>The improved chromosome-level genome for the pearl oyster Pinctada fucata martensii using PacBio sequencing and Hi-C.</title>
        <authorList>
            <person name="Zheng Z."/>
        </authorList>
    </citation>
    <scope>NUCLEOTIDE SEQUENCE</scope>
    <source>
        <strain evidence="4">ZZ-2019</strain>
        <tissue evidence="4">Adductor muscle</tissue>
    </source>
</reference>
<evidence type="ECO:0000313" key="4">
    <source>
        <dbReference type="EMBL" id="KAK3098745.1"/>
    </source>
</evidence>
<keyword evidence="2" id="KW-1133">Transmembrane helix</keyword>
<protein>
    <recommendedName>
        <fullName evidence="3">Vwde helical domain-containing protein</fullName>
    </recommendedName>
</protein>
<gene>
    <name evidence="4" type="ORF">FSP39_022648</name>
</gene>
<evidence type="ECO:0000256" key="2">
    <source>
        <dbReference type="SAM" id="Phobius"/>
    </source>
</evidence>
<organism evidence="4 5">
    <name type="scientific">Pinctada imbricata</name>
    <name type="common">Atlantic pearl-oyster</name>
    <name type="synonym">Pinctada martensii</name>
    <dbReference type="NCBI Taxonomy" id="66713"/>
    <lineage>
        <taxon>Eukaryota</taxon>
        <taxon>Metazoa</taxon>
        <taxon>Spiralia</taxon>
        <taxon>Lophotrochozoa</taxon>
        <taxon>Mollusca</taxon>
        <taxon>Bivalvia</taxon>
        <taxon>Autobranchia</taxon>
        <taxon>Pteriomorphia</taxon>
        <taxon>Pterioida</taxon>
        <taxon>Pterioidea</taxon>
        <taxon>Pteriidae</taxon>
        <taxon>Pinctada</taxon>
    </lineage>
</organism>
<sequence length="974" mass="109660">MGAFETTYVSNIGCLTGYEQNWRRRIAPDQEPTNVVATYSDIKWKDKGDFSFPYLVYSCTFDKVPNTNYCYNVFWLIGNKVVYEQGVKENITKGESKAEDFHFHEDDYHLGITTDQTGLALTEKEAMAKCSELLLSSKMYNVCTEVVKELGNSFAEDCKLDLMYTGDYTFAKMALEGALGSCKYSVVRNTALQEDLPELTTEIFTQICPNNCSGNGICENGSCSCEQSFGGADCSYSLVMPPEVLSVHGDGICDRSQENCRSVVFYGDNFLQNGNTTCNVSVFQFIADGSLLATMNNAITSGEQYSIFQASCDIDDSDKIFATLAKVSISNDGYIFTQEYEVINFDSTCQIYDSTSKQVMLQSGFCYIDGGCYHNMEKNPSKRCQACQSAKSVDSWSYDTTFCFISDNCYSDLDPNPSDNCEVCSISKSTSTWSISDTTCVINGSCHLNGDPNPDNRCEVCSIKSRGRYEWSQSNSTCVIDGQCFIDGEAAPKAQCRVCDFKRNASEWTLQSSFCFIDGKCVRNGRSNLADPCFTCNVDKSQYEWSTKNQYCYSEGGCYLPGDVDPAEPCNMCIDVNGMIKWALNPDFCKINDYCYRNGTINPQQSCYECNSSVNQTSWSQSELFCIINGECFSDGANNTEKECLFCNVTQRKTEWSLRSEDICYIDGECFSNKEENPMNECLECNLQKAGQFKWSTKDNLCHYEEKCYEVGEVHPLYQCKICSSFSNYSDWIVKQDYCFIDYSCHKNKYDNSSNKCFECNLQKAGRFEWSTKDNLCYLDNDCFTIGDDHPSYECKACASFNNASDWTVKSEYCFINNLCLRNGSNHASLSCLECDASNNSTEWTVVIGFCFINGKCHANGDFHPLDKDLICDSMPGFKMTWSNKHDEEVQDIDDDSVDTRMILSIVVPVIIVIIIIVVVIFIYRRRSKSGSLSTEERNKELGSLRNPTYETGDVTNIDSQLLQPDNSDPDPQD</sequence>